<organism evidence="2 3">
    <name type="scientific">Haematococcus lacustris</name>
    <name type="common">Green alga</name>
    <name type="synonym">Haematococcus pluvialis</name>
    <dbReference type="NCBI Taxonomy" id="44745"/>
    <lineage>
        <taxon>Eukaryota</taxon>
        <taxon>Viridiplantae</taxon>
        <taxon>Chlorophyta</taxon>
        <taxon>core chlorophytes</taxon>
        <taxon>Chlorophyceae</taxon>
        <taxon>CS clade</taxon>
        <taxon>Chlamydomonadales</taxon>
        <taxon>Haematococcaceae</taxon>
        <taxon>Haematococcus</taxon>
    </lineage>
</organism>
<gene>
    <name evidence="2" type="ORF">HaLaN_14307</name>
</gene>
<evidence type="ECO:0000313" key="3">
    <source>
        <dbReference type="Proteomes" id="UP000485058"/>
    </source>
</evidence>
<proteinExistence type="predicted"/>
<dbReference type="EMBL" id="BLLF01001179">
    <property type="protein sequence ID" value="GFH17633.1"/>
    <property type="molecule type" value="Genomic_DNA"/>
</dbReference>
<accession>A0A699Z4Z1</accession>
<comment type="caution">
    <text evidence="2">The sequence shown here is derived from an EMBL/GenBank/DDBJ whole genome shotgun (WGS) entry which is preliminary data.</text>
</comment>
<evidence type="ECO:0000313" key="2">
    <source>
        <dbReference type="EMBL" id="GFH17633.1"/>
    </source>
</evidence>
<name>A0A699Z4Z1_HAELA</name>
<dbReference type="Proteomes" id="UP000485058">
    <property type="component" value="Unassembled WGS sequence"/>
</dbReference>
<feature type="non-terminal residue" evidence="2">
    <location>
        <position position="1"/>
    </location>
</feature>
<evidence type="ECO:0000256" key="1">
    <source>
        <dbReference type="SAM" id="MobiDB-lite"/>
    </source>
</evidence>
<dbReference type="AlphaFoldDB" id="A0A699Z4Z1"/>
<reference evidence="2 3" key="1">
    <citation type="submission" date="2020-02" db="EMBL/GenBank/DDBJ databases">
        <title>Draft genome sequence of Haematococcus lacustris strain NIES-144.</title>
        <authorList>
            <person name="Morimoto D."/>
            <person name="Nakagawa S."/>
            <person name="Yoshida T."/>
            <person name="Sawayama S."/>
        </authorList>
    </citation>
    <scope>NUCLEOTIDE SEQUENCE [LARGE SCALE GENOMIC DNA]</scope>
    <source>
        <strain evidence="2 3">NIES-144</strain>
    </source>
</reference>
<feature type="region of interest" description="Disordered" evidence="1">
    <location>
        <begin position="17"/>
        <end position="90"/>
    </location>
</feature>
<protein>
    <submittedName>
        <fullName evidence="2">Uncharacterized protein</fullName>
    </submittedName>
</protein>
<sequence>PYSTTFMNQPHHLAGCPGLQGAPEVPGEGACGSACGQRGGSGRRQPHRHPHHTAQGQLRRSSAGHCTAQGQRHTGRGSQGQPPAAPPAAA</sequence>
<keyword evidence="3" id="KW-1185">Reference proteome</keyword>